<dbReference type="EMBL" id="JASCZI010090783">
    <property type="protein sequence ID" value="MED6146467.1"/>
    <property type="molecule type" value="Genomic_DNA"/>
</dbReference>
<dbReference type="Proteomes" id="UP001341840">
    <property type="component" value="Unassembled WGS sequence"/>
</dbReference>
<protein>
    <submittedName>
        <fullName evidence="2">Uncharacterized protein</fullName>
    </submittedName>
</protein>
<feature type="compositionally biased region" description="Basic and acidic residues" evidence="1">
    <location>
        <begin position="189"/>
        <end position="200"/>
    </location>
</feature>
<reference evidence="2 3" key="1">
    <citation type="journal article" date="2023" name="Plants (Basel)">
        <title>Bridging the Gap: Combining Genomics and Transcriptomics Approaches to Understand Stylosanthes scabra, an Orphan Legume from the Brazilian Caatinga.</title>
        <authorList>
            <person name="Ferreira-Neto J.R.C."/>
            <person name="da Silva M.D."/>
            <person name="Binneck E."/>
            <person name="de Melo N.F."/>
            <person name="da Silva R.H."/>
            <person name="de Melo A.L.T.M."/>
            <person name="Pandolfi V."/>
            <person name="Bustamante F.O."/>
            <person name="Brasileiro-Vidal A.C."/>
            <person name="Benko-Iseppon A.M."/>
        </authorList>
    </citation>
    <scope>NUCLEOTIDE SEQUENCE [LARGE SCALE GENOMIC DNA]</scope>
    <source>
        <tissue evidence="2">Leaves</tissue>
    </source>
</reference>
<proteinExistence type="predicted"/>
<name>A0ABU6TCM1_9FABA</name>
<keyword evidence="3" id="KW-1185">Reference proteome</keyword>
<evidence type="ECO:0000256" key="1">
    <source>
        <dbReference type="SAM" id="MobiDB-lite"/>
    </source>
</evidence>
<organism evidence="2 3">
    <name type="scientific">Stylosanthes scabra</name>
    <dbReference type="NCBI Taxonomy" id="79078"/>
    <lineage>
        <taxon>Eukaryota</taxon>
        <taxon>Viridiplantae</taxon>
        <taxon>Streptophyta</taxon>
        <taxon>Embryophyta</taxon>
        <taxon>Tracheophyta</taxon>
        <taxon>Spermatophyta</taxon>
        <taxon>Magnoliopsida</taxon>
        <taxon>eudicotyledons</taxon>
        <taxon>Gunneridae</taxon>
        <taxon>Pentapetalae</taxon>
        <taxon>rosids</taxon>
        <taxon>fabids</taxon>
        <taxon>Fabales</taxon>
        <taxon>Fabaceae</taxon>
        <taxon>Papilionoideae</taxon>
        <taxon>50 kb inversion clade</taxon>
        <taxon>dalbergioids sensu lato</taxon>
        <taxon>Dalbergieae</taxon>
        <taxon>Pterocarpus clade</taxon>
        <taxon>Stylosanthes</taxon>
    </lineage>
</organism>
<sequence length="215" mass="25244">MENIMRMREELWCLENLHTPEKPPESSRTRVYRWATECTKDDQYSFLFKFKPGKHYEAMRDHFMTLVGEAEIDLVHGMLEKYHHNYFDPKTGRPYSLSTLTNNDGLDYIDKDKIKKAHYKGKYYKQIKKNGFEYDYEMLGEIFNSSTATGKLSHASTPKPPNSDDEKQMEDDFIAKGVHISNSIDIDSDEHVQRSDEKRNRMVLQASVMGKKQEV</sequence>
<evidence type="ECO:0000313" key="2">
    <source>
        <dbReference type="EMBL" id="MED6146467.1"/>
    </source>
</evidence>
<comment type="caution">
    <text evidence="2">The sequence shown here is derived from an EMBL/GenBank/DDBJ whole genome shotgun (WGS) entry which is preliminary data.</text>
</comment>
<feature type="region of interest" description="Disordered" evidence="1">
    <location>
        <begin position="149"/>
        <end position="215"/>
    </location>
</feature>
<gene>
    <name evidence="2" type="ORF">PIB30_034695</name>
</gene>
<evidence type="ECO:0000313" key="3">
    <source>
        <dbReference type="Proteomes" id="UP001341840"/>
    </source>
</evidence>
<accession>A0ABU6TCM1</accession>